<dbReference type="Pfam" id="PF01590">
    <property type="entry name" value="GAF"/>
    <property type="match status" value="1"/>
</dbReference>
<dbReference type="InterPro" id="IPR043128">
    <property type="entry name" value="Rev_trsase/Diguanyl_cyclase"/>
</dbReference>
<keyword evidence="5" id="KW-1185">Reference proteome</keyword>
<evidence type="ECO:0000256" key="1">
    <source>
        <dbReference type="ARBA" id="ARBA00012528"/>
    </source>
</evidence>
<dbReference type="InterPro" id="IPR000160">
    <property type="entry name" value="GGDEF_dom"/>
</dbReference>
<dbReference type="PANTHER" id="PTHR45138">
    <property type="entry name" value="REGULATORY COMPONENTS OF SENSORY TRANSDUCTION SYSTEM"/>
    <property type="match status" value="1"/>
</dbReference>
<protein>
    <recommendedName>
        <fullName evidence="1">diguanylate cyclase</fullName>
        <ecNumber evidence="1">2.7.7.65</ecNumber>
    </recommendedName>
</protein>
<dbReference type="Pfam" id="PF13181">
    <property type="entry name" value="TPR_8"/>
    <property type="match status" value="1"/>
</dbReference>
<evidence type="ECO:0000313" key="4">
    <source>
        <dbReference type="EMBL" id="MFA0567025.1"/>
    </source>
</evidence>
<dbReference type="Gene3D" id="3.30.450.40">
    <property type="match status" value="1"/>
</dbReference>
<comment type="caution">
    <text evidence="4">The sequence shown here is derived from an EMBL/GenBank/DDBJ whole genome shotgun (WGS) entry which is preliminary data.</text>
</comment>
<keyword evidence="4" id="KW-0548">Nucleotidyltransferase</keyword>
<dbReference type="InterPro" id="IPR029016">
    <property type="entry name" value="GAF-like_dom_sf"/>
</dbReference>
<dbReference type="SMART" id="SM00028">
    <property type="entry name" value="TPR"/>
    <property type="match status" value="3"/>
</dbReference>
<dbReference type="Pfam" id="PF00990">
    <property type="entry name" value="GGDEF"/>
    <property type="match status" value="1"/>
</dbReference>
<dbReference type="EC" id="2.7.7.65" evidence="1"/>
<organism evidence="4 5">
    <name type="scientific">Vibrio gallaecicus</name>
    <dbReference type="NCBI Taxonomy" id="552386"/>
    <lineage>
        <taxon>Bacteria</taxon>
        <taxon>Pseudomonadati</taxon>
        <taxon>Pseudomonadota</taxon>
        <taxon>Gammaproteobacteria</taxon>
        <taxon>Vibrionales</taxon>
        <taxon>Vibrionaceae</taxon>
        <taxon>Vibrio</taxon>
    </lineage>
</organism>
<dbReference type="Gene3D" id="1.25.40.10">
    <property type="entry name" value="Tetratricopeptide repeat domain"/>
    <property type="match status" value="1"/>
</dbReference>
<name>A0ABV4N6L1_9VIBR</name>
<dbReference type="InterPro" id="IPR019734">
    <property type="entry name" value="TPR_rpt"/>
</dbReference>
<dbReference type="SUPFAM" id="SSF55073">
    <property type="entry name" value="Nucleotide cyclase"/>
    <property type="match status" value="1"/>
</dbReference>
<dbReference type="SUPFAM" id="SSF55781">
    <property type="entry name" value="GAF domain-like"/>
    <property type="match status" value="1"/>
</dbReference>
<dbReference type="Proteomes" id="UP001570417">
    <property type="component" value="Unassembled WGS sequence"/>
</dbReference>
<proteinExistence type="predicted"/>
<dbReference type="GO" id="GO:0052621">
    <property type="term" value="F:diguanylate cyclase activity"/>
    <property type="evidence" value="ECO:0007669"/>
    <property type="project" value="UniProtKB-EC"/>
</dbReference>
<evidence type="ECO:0000259" key="3">
    <source>
        <dbReference type="PROSITE" id="PS50887"/>
    </source>
</evidence>
<comment type="catalytic activity">
    <reaction evidence="2">
        <text>2 GTP = 3',3'-c-di-GMP + 2 diphosphate</text>
        <dbReference type="Rhea" id="RHEA:24898"/>
        <dbReference type="ChEBI" id="CHEBI:33019"/>
        <dbReference type="ChEBI" id="CHEBI:37565"/>
        <dbReference type="ChEBI" id="CHEBI:58805"/>
        <dbReference type="EC" id="2.7.7.65"/>
    </reaction>
</comment>
<dbReference type="SUPFAM" id="SSF48452">
    <property type="entry name" value="TPR-like"/>
    <property type="match status" value="1"/>
</dbReference>
<keyword evidence="4" id="KW-0808">Transferase</keyword>
<dbReference type="InterPro" id="IPR011990">
    <property type="entry name" value="TPR-like_helical_dom_sf"/>
</dbReference>
<dbReference type="CDD" id="cd01949">
    <property type="entry name" value="GGDEF"/>
    <property type="match status" value="1"/>
</dbReference>
<dbReference type="PANTHER" id="PTHR45138:SF9">
    <property type="entry name" value="DIGUANYLATE CYCLASE DGCM-RELATED"/>
    <property type="match status" value="1"/>
</dbReference>
<dbReference type="PROSITE" id="PS50887">
    <property type="entry name" value="GGDEF"/>
    <property type="match status" value="1"/>
</dbReference>
<dbReference type="EMBL" id="JBFRUW010000003">
    <property type="protein sequence ID" value="MFA0567025.1"/>
    <property type="molecule type" value="Genomic_DNA"/>
</dbReference>
<dbReference type="SMART" id="SM00267">
    <property type="entry name" value="GGDEF"/>
    <property type="match status" value="1"/>
</dbReference>
<dbReference type="InterPro" id="IPR050469">
    <property type="entry name" value="Diguanylate_Cyclase"/>
</dbReference>
<evidence type="ECO:0000313" key="5">
    <source>
        <dbReference type="Proteomes" id="UP001570417"/>
    </source>
</evidence>
<gene>
    <name evidence="4" type="ORF">AB4566_01900</name>
</gene>
<sequence length="715" mass="81534">MNSPLYSHTLGIITRSHNLPGLEGLQEIKLKIQQACEQYDQEVPKVISLFLNAYTLDRQNRLDDAEKVYIECLNTLDSDDVQLKVFINGLLASIYVDKEDLFSAYNHYEIVLNDLPKVDDNISALIYCNISDMYLGLEKFEKAIEFAEKGVTTALNSNRQLGCAVSLLNLGYAHAHLGHSQKALEAILQAKEIGEQCRDSRTLALSHGYIAQAMLINEPQDSAVIINHFELAEHHYQQIEDNHNRLENLLIWAKFLEQKDEIDECKRICQFVSDRFDTKSNYTFFSLYSKTLSKLKKKERAWQEVVAVQSAHIEYTDQVLKGYTQRQADLVVNNVETIQTNQQNDILEQMQKHMGAITEIGQFIATAPNLYAVLPEILEKINTILPTFEFGIALYDKQTDLLDYRYFVDSTGLVDNLTVKCQEHQTVGTYVIQNKKTVHLNTVNDHSLAPYVDQLSREDEDLVVLSDSTMTNSILLTPILLKEEVIGLLSVQHHLSSQYHQHHRYLIEHLASFIAVSLENQKQRQKLESVNRTLETLSQTDPLTGLYNRYQLGKLTSKLVRQAMLERETLAVLMIDIDEYKKYNDTHGHLQGDEALISLSLLMNKFFGDESDYLFRYGGDEFMVICSAQNTHSIQLKIEALRQAFYDINLSNPNSVLSDRLTLSIGGSNVLFEKGNCAMRSKTECFKMVCDQADKHLYKVKASGRDGSLITEDSL</sequence>
<accession>A0ABV4N6L1</accession>
<evidence type="ECO:0000256" key="2">
    <source>
        <dbReference type="ARBA" id="ARBA00034247"/>
    </source>
</evidence>
<reference evidence="4 5" key="1">
    <citation type="journal article" date="2024" name="ISME J.">
        <title>Tailless and filamentous prophages are predominant in marine Vibrio.</title>
        <authorList>
            <person name="Steensen K."/>
            <person name="Seneca J."/>
            <person name="Bartlau N."/>
            <person name="Yu X.A."/>
            <person name="Hussain F.A."/>
            <person name="Polz M.F."/>
        </authorList>
    </citation>
    <scope>NUCLEOTIDE SEQUENCE [LARGE SCALE GENOMIC DNA]</scope>
    <source>
        <strain evidence="4 5">10N.222.51.A1</strain>
    </source>
</reference>
<feature type="domain" description="GGDEF" evidence="3">
    <location>
        <begin position="568"/>
        <end position="713"/>
    </location>
</feature>
<dbReference type="InterPro" id="IPR029787">
    <property type="entry name" value="Nucleotide_cyclase"/>
</dbReference>
<dbReference type="RefSeq" id="WP_372264666.1">
    <property type="nucleotide sequence ID" value="NZ_JBFRUW010000003.1"/>
</dbReference>
<dbReference type="Gene3D" id="3.30.70.270">
    <property type="match status" value="1"/>
</dbReference>
<dbReference type="SMART" id="SM00065">
    <property type="entry name" value="GAF"/>
    <property type="match status" value="1"/>
</dbReference>
<dbReference type="NCBIfam" id="TIGR00254">
    <property type="entry name" value="GGDEF"/>
    <property type="match status" value="1"/>
</dbReference>
<dbReference type="InterPro" id="IPR003018">
    <property type="entry name" value="GAF"/>
</dbReference>